<evidence type="ECO:0000313" key="2">
    <source>
        <dbReference type="Proteomes" id="UP000321746"/>
    </source>
</evidence>
<dbReference type="InterPro" id="IPR050275">
    <property type="entry name" value="PGM_Phosphatase"/>
</dbReference>
<sequence>MIVLRHCESEFNRLFTATRRDPGIADPPLSAHGHTQAEGLVQALAGQTIQRIIVSPFTRTLQTAAPVARALGLRPSVHPLIRERAAFSCDVGSPPAQLALAWPELDFSGLEETWWTTGIESPENVEERARIFRAEMSASPHWRNTLVVSHWGFLIAFTAASMENGSWRRIDPTEPLPAP</sequence>
<dbReference type="InterPro" id="IPR013078">
    <property type="entry name" value="His_Pase_superF_clade-1"/>
</dbReference>
<dbReference type="SMART" id="SM00855">
    <property type="entry name" value="PGAM"/>
    <property type="match status" value="1"/>
</dbReference>
<gene>
    <name evidence="1" type="ORF">AOE01nite_15040</name>
</gene>
<dbReference type="GO" id="GO:0016791">
    <property type="term" value="F:phosphatase activity"/>
    <property type="evidence" value="ECO:0007669"/>
    <property type="project" value="TreeGrafter"/>
</dbReference>
<dbReference type="PANTHER" id="PTHR48100">
    <property type="entry name" value="BROAD-SPECIFICITY PHOSPHATASE YOR283W-RELATED"/>
    <property type="match status" value="1"/>
</dbReference>
<proteinExistence type="predicted"/>
<dbReference type="Pfam" id="PF00300">
    <property type="entry name" value="His_Phos_1"/>
    <property type="match status" value="1"/>
</dbReference>
<reference evidence="1 2" key="1">
    <citation type="submission" date="2019-07" db="EMBL/GenBank/DDBJ databases">
        <title>Whole genome shotgun sequence of Acetobacter oeni NBRC 105207.</title>
        <authorList>
            <person name="Hosoyama A."/>
            <person name="Uohara A."/>
            <person name="Ohji S."/>
            <person name="Ichikawa N."/>
        </authorList>
    </citation>
    <scope>NUCLEOTIDE SEQUENCE [LARGE SCALE GENOMIC DNA]</scope>
    <source>
        <strain evidence="1 2">NBRC 105207</strain>
    </source>
</reference>
<dbReference type="OrthoDB" id="9781415at2"/>
<comment type="caution">
    <text evidence="1">The sequence shown here is derived from an EMBL/GenBank/DDBJ whole genome shotgun (WGS) entry which is preliminary data.</text>
</comment>
<protein>
    <recommendedName>
        <fullName evidence="3">Phosphoglycerate mutase</fullName>
    </recommendedName>
</protein>
<dbReference type="PANTHER" id="PTHR48100:SF57">
    <property type="entry name" value="PHOSPHOGLYCERATE MUTASE"/>
    <property type="match status" value="1"/>
</dbReference>
<evidence type="ECO:0008006" key="3">
    <source>
        <dbReference type="Google" id="ProtNLM"/>
    </source>
</evidence>
<dbReference type="GO" id="GO:0005737">
    <property type="term" value="C:cytoplasm"/>
    <property type="evidence" value="ECO:0007669"/>
    <property type="project" value="TreeGrafter"/>
</dbReference>
<dbReference type="CDD" id="cd07067">
    <property type="entry name" value="HP_PGM_like"/>
    <property type="match status" value="1"/>
</dbReference>
<keyword evidence="2" id="KW-1185">Reference proteome</keyword>
<dbReference type="SUPFAM" id="SSF53254">
    <property type="entry name" value="Phosphoglycerate mutase-like"/>
    <property type="match status" value="1"/>
</dbReference>
<dbReference type="Proteomes" id="UP000321746">
    <property type="component" value="Unassembled WGS sequence"/>
</dbReference>
<evidence type="ECO:0000313" key="1">
    <source>
        <dbReference type="EMBL" id="GEN63280.1"/>
    </source>
</evidence>
<name>A0A511XJZ4_9PROT</name>
<accession>A0A511XJZ4</accession>
<organism evidence="1 2">
    <name type="scientific">Acetobacter oeni</name>
    <dbReference type="NCBI Taxonomy" id="304077"/>
    <lineage>
        <taxon>Bacteria</taxon>
        <taxon>Pseudomonadati</taxon>
        <taxon>Pseudomonadota</taxon>
        <taxon>Alphaproteobacteria</taxon>
        <taxon>Acetobacterales</taxon>
        <taxon>Acetobacteraceae</taxon>
        <taxon>Acetobacter</taxon>
    </lineage>
</organism>
<dbReference type="EMBL" id="BJYG01000018">
    <property type="protein sequence ID" value="GEN63280.1"/>
    <property type="molecule type" value="Genomic_DNA"/>
</dbReference>
<dbReference type="InterPro" id="IPR029033">
    <property type="entry name" value="His_PPase_superfam"/>
</dbReference>
<dbReference type="AlphaFoldDB" id="A0A511XJZ4"/>
<dbReference type="Gene3D" id="3.40.50.1240">
    <property type="entry name" value="Phosphoglycerate mutase-like"/>
    <property type="match status" value="1"/>
</dbReference>